<dbReference type="SUPFAM" id="SSF54593">
    <property type="entry name" value="Glyoxalase/Bleomycin resistance protein/Dihydroxybiphenyl dioxygenase"/>
    <property type="match status" value="1"/>
</dbReference>
<gene>
    <name evidence="2" type="ORF">GCM10011328_03140</name>
</gene>
<name>A0ABQ1FVA7_9GAMM</name>
<feature type="domain" description="VOC" evidence="1">
    <location>
        <begin position="7"/>
        <end position="131"/>
    </location>
</feature>
<organism evidence="2 3">
    <name type="scientific">Hafnia psychrotolerans</name>
    <dbReference type="NCBI Taxonomy" id="1477018"/>
    <lineage>
        <taxon>Bacteria</taxon>
        <taxon>Pseudomonadati</taxon>
        <taxon>Pseudomonadota</taxon>
        <taxon>Gammaproteobacteria</taxon>
        <taxon>Enterobacterales</taxon>
        <taxon>Hafniaceae</taxon>
        <taxon>Hafnia</taxon>
    </lineage>
</organism>
<dbReference type="InterPro" id="IPR037523">
    <property type="entry name" value="VOC_core"/>
</dbReference>
<dbReference type="EMBL" id="BMFZ01000001">
    <property type="protein sequence ID" value="GGA31773.1"/>
    <property type="molecule type" value="Genomic_DNA"/>
</dbReference>
<dbReference type="InterPro" id="IPR051332">
    <property type="entry name" value="Fosfomycin_Res_Enzymes"/>
</dbReference>
<proteinExistence type="predicted"/>
<dbReference type="InterPro" id="IPR004360">
    <property type="entry name" value="Glyas_Fos-R_dOase_dom"/>
</dbReference>
<evidence type="ECO:0000313" key="3">
    <source>
        <dbReference type="Proteomes" id="UP000627464"/>
    </source>
</evidence>
<dbReference type="PANTHER" id="PTHR36113">
    <property type="entry name" value="LYASE, PUTATIVE-RELATED-RELATED"/>
    <property type="match status" value="1"/>
</dbReference>
<dbReference type="CDD" id="cd06587">
    <property type="entry name" value="VOC"/>
    <property type="match status" value="1"/>
</dbReference>
<dbReference type="InterPro" id="IPR029068">
    <property type="entry name" value="Glyas_Bleomycin-R_OHBP_Dase"/>
</dbReference>
<keyword evidence="3" id="KW-1185">Reference proteome</keyword>
<dbReference type="Gene3D" id="3.10.180.10">
    <property type="entry name" value="2,3-Dihydroxybiphenyl 1,2-Dioxygenase, domain 1"/>
    <property type="match status" value="1"/>
</dbReference>
<dbReference type="RefSeq" id="WP_188469752.1">
    <property type="nucleotide sequence ID" value="NZ_BMFZ01000001.1"/>
</dbReference>
<evidence type="ECO:0000313" key="2">
    <source>
        <dbReference type="EMBL" id="GGA31773.1"/>
    </source>
</evidence>
<reference evidence="3" key="1">
    <citation type="journal article" date="2019" name="Int. J. Syst. Evol. Microbiol.">
        <title>The Global Catalogue of Microorganisms (GCM) 10K type strain sequencing project: providing services to taxonomists for standard genome sequencing and annotation.</title>
        <authorList>
            <consortium name="The Broad Institute Genomics Platform"/>
            <consortium name="The Broad Institute Genome Sequencing Center for Infectious Disease"/>
            <person name="Wu L."/>
            <person name="Ma J."/>
        </authorList>
    </citation>
    <scope>NUCLEOTIDE SEQUENCE [LARGE SCALE GENOMIC DNA]</scope>
    <source>
        <strain evidence="3">CGMCC 1.12806</strain>
    </source>
</reference>
<dbReference type="Pfam" id="PF00903">
    <property type="entry name" value="Glyoxalase"/>
    <property type="match status" value="1"/>
</dbReference>
<accession>A0ABQ1FVA7</accession>
<dbReference type="PANTHER" id="PTHR36113:SF3">
    <property type="entry name" value="SLL5075 PROTEIN"/>
    <property type="match status" value="1"/>
</dbReference>
<comment type="caution">
    <text evidence="2">The sequence shown here is derived from an EMBL/GenBank/DDBJ whole genome shotgun (WGS) entry which is preliminary data.</text>
</comment>
<dbReference type="Proteomes" id="UP000627464">
    <property type="component" value="Unassembled WGS sequence"/>
</dbReference>
<protein>
    <recommendedName>
        <fullName evidence="1">VOC domain-containing protein</fullName>
    </recommendedName>
</protein>
<evidence type="ECO:0000259" key="1">
    <source>
        <dbReference type="PROSITE" id="PS51819"/>
    </source>
</evidence>
<sequence length="142" mass="15593">MGNKDIGLTHIAFSVKDLDASLAFYEKFADMKVIHQRGERGTDARPVAWISDMTRNFAIVLVENPDSTDTKLGPFGHLGVACKSKNEMDAKLALARADGVLRKEPQDSGPPVGYWAFLDDPDGNTLELSFGQEMGYLIETSE</sequence>
<dbReference type="PROSITE" id="PS51819">
    <property type="entry name" value="VOC"/>
    <property type="match status" value="1"/>
</dbReference>